<keyword evidence="1" id="KW-0614">Plasmid</keyword>
<evidence type="ECO:0000313" key="1">
    <source>
        <dbReference type="EMBL" id="BAN28162.1"/>
    </source>
</evidence>
<dbReference type="EMBL" id="AP013062">
    <property type="protein sequence ID" value="BAN28162.1"/>
    <property type="molecule type" value="Genomic_DNA"/>
</dbReference>
<dbReference type="KEGG" id="buo:BRPE64_ECDS00040"/>
<reference evidence="1 2" key="1">
    <citation type="journal article" date="2013" name="Genome Announc.">
        <title>Complete Genome Sequence of Burkholderia sp. Strain RPE64, Bacterial Symbiont of the Bean Bug Riptortus pedestris.</title>
        <authorList>
            <person name="Shibata T.F."/>
            <person name="Maeda T."/>
            <person name="Nikoh N."/>
            <person name="Yamaguchi K."/>
            <person name="Oshima K."/>
            <person name="Hattori M."/>
            <person name="Nishiyama T."/>
            <person name="Hasebe M."/>
            <person name="Fukatsu T."/>
            <person name="Kikuchi Y."/>
            <person name="Shigenobu S."/>
        </authorList>
    </citation>
    <scope>NUCLEOTIDE SEQUENCE [LARGE SCALE GENOMIC DNA]</scope>
    <source>
        <plasmid evidence="1 2">p2</plasmid>
    </source>
</reference>
<evidence type="ECO:0000313" key="2">
    <source>
        <dbReference type="Proteomes" id="UP000013966"/>
    </source>
</evidence>
<dbReference type="AlphaFoldDB" id="R4X5F6"/>
<name>R4X5F6_9BURK</name>
<geneLocation type="plasmid" evidence="1 2">
    <name>p2</name>
</geneLocation>
<gene>
    <name evidence="1" type="ORF">BRPE64_ECDS00040</name>
</gene>
<keyword evidence="2" id="KW-1185">Reference proteome</keyword>
<dbReference type="Proteomes" id="UP000013966">
    <property type="component" value="Plasmid p2"/>
</dbReference>
<reference evidence="1 2" key="2">
    <citation type="journal article" date="2018" name="Int. J. Syst. Evol. Microbiol.">
        <title>Burkholderia insecticola sp. nov., a gut symbiotic bacterium of the bean bug Riptortus pedestris.</title>
        <authorList>
            <person name="Takeshita K."/>
            <person name="Tamaki H."/>
            <person name="Ohbayashi T."/>
            <person name="Meng X.-Y."/>
            <person name="Sone T."/>
            <person name="Mitani Y."/>
            <person name="Peeters C."/>
            <person name="Kikuchi Y."/>
            <person name="Vandamme P."/>
        </authorList>
    </citation>
    <scope>NUCLEOTIDE SEQUENCE [LARGE SCALE GENOMIC DNA]</scope>
    <source>
        <strain evidence="1">RPE64</strain>
        <plasmid evidence="1 2">p2</plasmid>
    </source>
</reference>
<protein>
    <submittedName>
        <fullName evidence="1">Uncharacterized protein</fullName>
    </submittedName>
</protein>
<dbReference type="PATRIC" id="fig|758793.3.peg.6367"/>
<sequence length="53" mass="6339">MLLETNCVFFDTNDSASRREGLFRVDGWVFGEDFITARETFKFHAQFYLYFSL</sequence>
<organism evidence="1 2">
    <name type="scientific">Caballeronia insecticola</name>
    <dbReference type="NCBI Taxonomy" id="758793"/>
    <lineage>
        <taxon>Bacteria</taxon>
        <taxon>Pseudomonadati</taxon>
        <taxon>Pseudomonadota</taxon>
        <taxon>Betaproteobacteria</taxon>
        <taxon>Burkholderiales</taxon>
        <taxon>Burkholderiaceae</taxon>
        <taxon>Caballeronia</taxon>
    </lineage>
</organism>
<proteinExistence type="predicted"/>
<dbReference type="HOGENOM" id="CLU_3059345_0_0_4"/>
<accession>R4X5F6</accession>